<evidence type="ECO:0000313" key="8">
    <source>
        <dbReference type="EMBL" id="MQM11002.1"/>
    </source>
</evidence>
<keyword evidence="3 6" id="KW-1133">Transmembrane helix</keyword>
<feature type="domain" description="TLC" evidence="7">
    <location>
        <begin position="23"/>
        <end position="227"/>
    </location>
</feature>
<gene>
    <name evidence="8" type="ORF">Taro_043902</name>
</gene>
<dbReference type="Proteomes" id="UP000652761">
    <property type="component" value="Unassembled WGS sequence"/>
</dbReference>
<keyword evidence="2 5" id="KW-0812">Transmembrane</keyword>
<evidence type="ECO:0000259" key="7">
    <source>
        <dbReference type="PROSITE" id="PS50922"/>
    </source>
</evidence>
<dbReference type="PANTHER" id="PTHR13439:SF0">
    <property type="entry name" value="TOPOISOMERASE I DAMAGE AFFECTED PROTEIN 4"/>
    <property type="match status" value="1"/>
</dbReference>
<comment type="caution">
    <text evidence="8">The sequence shown here is derived from an EMBL/GenBank/DDBJ whole genome shotgun (WGS) entry which is preliminary data.</text>
</comment>
<reference evidence="8" key="1">
    <citation type="submission" date="2017-07" db="EMBL/GenBank/DDBJ databases">
        <title>Taro Niue Genome Assembly and Annotation.</title>
        <authorList>
            <person name="Atibalentja N."/>
            <person name="Keating K."/>
            <person name="Fields C.J."/>
        </authorList>
    </citation>
    <scope>NUCLEOTIDE SEQUENCE</scope>
    <source>
        <strain evidence="8">Niue_2</strain>
        <tissue evidence="8">Leaf</tissue>
    </source>
</reference>
<comment type="subcellular location">
    <subcellularLocation>
        <location evidence="1">Membrane</location>
        <topology evidence="1">Multi-pass membrane protein</topology>
    </subcellularLocation>
</comment>
<evidence type="ECO:0000256" key="2">
    <source>
        <dbReference type="ARBA" id="ARBA00022692"/>
    </source>
</evidence>
<feature type="transmembrane region" description="Helical" evidence="6">
    <location>
        <begin position="75"/>
        <end position="95"/>
    </location>
</feature>
<evidence type="ECO:0000256" key="1">
    <source>
        <dbReference type="ARBA" id="ARBA00004141"/>
    </source>
</evidence>
<dbReference type="InterPro" id="IPR050846">
    <property type="entry name" value="TLCD"/>
</dbReference>
<dbReference type="GO" id="GO:0005783">
    <property type="term" value="C:endoplasmic reticulum"/>
    <property type="evidence" value="ECO:0007669"/>
    <property type="project" value="TreeGrafter"/>
</dbReference>
<protein>
    <recommendedName>
        <fullName evidence="7">TLC domain-containing protein</fullName>
    </recommendedName>
</protein>
<dbReference type="GO" id="GO:0055088">
    <property type="term" value="P:lipid homeostasis"/>
    <property type="evidence" value="ECO:0007669"/>
    <property type="project" value="TreeGrafter"/>
</dbReference>
<dbReference type="AlphaFoldDB" id="A0A843WKJ7"/>
<dbReference type="SMART" id="SM00724">
    <property type="entry name" value="TLC"/>
    <property type="match status" value="1"/>
</dbReference>
<dbReference type="InterPro" id="IPR006634">
    <property type="entry name" value="TLC-dom"/>
</dbReference>
<keyword evidence="4 5" id="KW-0472">Membrane</keyword>
<feature type="transmembrane region" description="Helical" evidence="6">
    <location>
        <begin position="192"/>
        <end position="216"/>
    </location>
</feature>
<keyword evidence="9" id="KW-1185">Reference proteome</keyword>
<sequence>MVYEVTGCLSSQYFKGYAKLSKSEKIEWNNRGFSTIHAIVVAIVSFYLIVLSDVFKDGSHEELIIKRKSAVSDAIFGISLGYFISDLGMILWLFPTLGGKEYLIHHGLSMYAIFLALLSGQAHYYILMVLFSEITTPFINLRWYLDHAGKKNSKFYLWNGIAMSIGWLIARILLFIYFFIHMYLHFDQVKTMFTLGFYSLLTVPSMLAVMNAFWFWKILRGLKKAISRKTHAQ</sequence>
<feature type="transmembrane region" description="Helical" evidence="6">
    <location>
        <begin position="157"/>
        <end position="180"/>
    </location>
</feature>
<dbReference type="PROSITE" id="PS50922">
    <property type="entry name" value="TLC"/>
    <property type="match status" value="1"/>
</dbReference>
<name>A0A843WKJ7_COLES</name>
<evidence type="ECO:0000313" key="9">
    <source>
        <dbReference type="Proteomes" id="UP000652761"/>
    </source>
</evidence>
<evidence type="ECO:0000256" key="4">
    <source>
        <dbReference type="ARBA" id="ARBA00023136"/>
    </source>
</evidence>
<accession>A0A843WKJ7</accession>
<dbReference type="PANTHER" id="PTHR13439">
    <property type="entry name" value="CT120 PROTEIN"/>
    <property type="match status" value="1"/>
</dbReference>
<evidence type="ECO:0000256" key="6">
    <source>
        <dbReference type="SAM" id="Phobius"/>
    </source>
</evidence>
<organism evidence="8 9">
    <name type="scientific">Colocasia esculenta</name>
    <name type="common">Wild taro</name>
    <name type="synonym">Arum esculentum</name>
    <dbReference type="NCBI Taxonomy" id="4460"/>
    <lineage>
        <taxon>Eukaryota</taxon>
        <taxon>Viridiplantae</taxon>
        <taxon>Streptophyta</taxon>
        <taxon>Embryophyta</taxon>
        <taxon>Tracheophyta</taxon>
        <taxon>Spermatophyta</taxon>
        <taxon>Magnoliopsida</taxon>
        <taxon>Liliopsida</taxon>
        <taxon>Araceae</taxon>
        <taxon>Aroideae</taxon>
        <taxon>Colocasieae</taxon>
        <taxon>Colocasia</taxon>
    </lineage>
</organism>
<dbReference type="OrthoDB" id="10266980at2759"/>
<dbReference type="GO" id="GO:0016020">
    <property type="term" value="C:membrane"/>
    <property type="evidence" value="ECO:0007669"/>
    <property type="project" value="UniProtKB-SubCell"/>
</dbReference>
<dbReference type="EMBL" id="NMUH01004840">
    <property type="protein sequence ID" value="MQM11002.1"/>
    <property type="molecule type" value="Genomic_DNA"/>
</dbReference>
<feature type="transmembrane region" description="Helical" evidence="6">
    <location>
        <begin position="32"/>
        <end position="55"/>
    </location>
</feature>
<proteinExistence type="predicted"/>
<evidence type="ECO:0000256" key="3">
    <source>
        <dbReference type="ARBA" id="ARBA00022989"/>
    </source>
</evidence>
<dbReference type="Pfam" id="PF03798">
    <property type="entry name" value="TRAM_LAG1_CLN8"/>
    <property type="match status" value="1"/>
</dbReference>
<evidence type="ECO:0000256" key="5">
    <source>
        <dbReference type="PROSITE-ProRule" id="PRU00205"/>
    </source>
</evidence>